<dbReference type="InterPro" id="IPR051647">
    <property type="entry name" value="Mediator_comp_sub12"/>
</dbReference>
<dbReference type="GeneID" id="8628349"/>
<sequence>MEESAFLMDAIETPNLLEQNSPLYLFMSKDGKDKDTNSISSSGSISNILLQQQQQQLQLQQQLQQQQAKEVKDTINSIDAQSNGDNDNDDDEQRLKKQKLSDHDHQYQVVDQSVKLTVESPLPSFSDLLSQHSQNSQQPQHQQQLQPQQQQQELKENQEEEQQPQQQQQQQQETLQAQFTTDTTQQQQQQQEIIEYHYSTPPQPPPPPPVVLPLYSNNHLQMEQPVFTAQLLIQQRNLRPVSQDIKIGNGDDKKKEALTFLAFYFRVVPGKKNPSVPRSTVLSLYTNKISLDKRYKQPNDMANLCGAVYTFIFQNLDEGSIKDYIASAENERSTSKNDVKKRKKRKNHDVSNGLLNNHDAFLTCIKYASLLPFIEFIHSSELQQKNYGVDFKNSHPDWAFTHDELARWESELRDIKSINKRTYTTIDDSEFAVNNSYTIGGTGTVIPIGGGTLASPSPALSLLANSSNNSNNNNNGSMFSDGNGLDGIGVNSGGGSVFSNSIIGGGGNKNTTTTTTCDNNNNNNMKNGINNNNNNNNNNNINKQNNTIGGNSCVNFFKQNSIPVNVTETSESFIIYAFIPFYKPNALKITVNQMDIILEGIISLPDTIQIPNGSEISVPNTQVNCRQTDIQEGHFSKVIRLSSPIAASTVGKRDGVVVIIAKKEEKSSTVHQL</sequence>
<dbReference type="HOGENOM" id="CLU_408526_0_0_1"/>
<keyword evidence="3" id="KW-1185">Reference proteome</keyword>
<feature type="region of interest" description="Disordered" evidence="1">
    <location>
        <begin position="124"/>
        <end position="190"/>
    </location>
</feature>
<feature type="region of interest" description="Disordered" evidence="1">
    <location>
        <begin position="78"/>
        <end position="107"/>
    </location>
</feature>
<dbReference type="CDD" id="cd00298">
    <property type="entry name" value="ACD_sHsps_p23-like"/>
    <property type="match status" value="1"/>
</dbReference>
<dbReference type="PaxDb" id="44689-DDB0219699"/>
<organism evidence="2 3">
    <name type="scientific">Dictyostelium discoideum</name>
    <name type="common">Social amoeba</name>
    <dbReference type="NCBI Taxonomy" id="44689"/>
    <lineage>
        <taxon>Eukaryota</taxon>
        <taxon>Amoebozoa</taxon>
        <taxon>Evosea</taxon>
        <taxon>Eumycetozoa</taxon>
        <taxon>Dictyostelia</taxon>
        <taxon>Dictyosteliales</taxon>
        <taxon>Dictyosteliaceae</taxon>
        <taxon>Dictyostelium</taxon>
    </lineage>
</organism>
<dbReference type="FunCoup" id="Q54E44">
    <property type="interactions" value="744"/>
</dbReference>
<accession>Q54E44</accession>
<feature type="compositionally biased region" description="Low complexity" evidence="1">
    <location>
        <begin position="131"/>
        <end position="152"/>
    </location>
</feature>
<comment type="caution">
    <text evidence="2">The sequence shown here is derived from an EMBL/GenBank/DDBJ whole genome shotgun (WGS) entry which is preliminary data.</text>
</comment>
<dbReference type="RefSeq" id="XP_629943.1">
    <property type="nucleotide sequence ID" value="XM_629941.1"/>
</dbReference>
<gene>
    <name evidence="2" type="ORF">DDB_G0291854</name>
</gene>
<dbReference type="eggNOG" id="ENOG502RF00">
    <property type="taxonomic scope" value="Eukaryota"/>
</dbReference>
<feature type="region of interest" description="Disordered" evidence="1">
    <location>
        <begin position="520"/>
        <end position="544"/>
    </location>
</feature>
<dbReference type="SUPFAM" id="SSF49764">
    <property type="entry name" value="HSP20-like chaperones"/>
    <property type="match status" value="1"/>
</dbReference>
<protein>
    <recommendedName>
        <fullName evidence="4">SHSP domain-containing protein</fullName>
    </recommendedName>
</protein>
<proteinExistence type="predicted"/>
<dbReference type="VEuPathDB" id="AmoebaDB:DDB_G0291854"/>
<feature type="compositionally biased region" description="Basic and acidic residues" evidence="1">
    <location>
        <begin position="93"/>
        <end position="106"/>
    </location>
</feature>
<dbReference type="Proteomes" id="UP000002195">
    <property type="component" value="Unassembled WGS sequence"/>
</dbReference>
<dbReference type="InterPro" id="IPR008978">
    <property type="entry name" value="HSP20-like_chaperone"/>
</dbReference>
<dbReference type="AlphaFoldDB" id="Q54E44"/>
<evidence type="ECO:0000256" key="1">
    <source>
        <dbReference type="SAM" id="MobiDB-lite"/>
    </source>
</evidence>
<dbReference type="PANTHER" id="PTHR46007">
    <property type="entry name" value="MEDIATOR OF RNA POLYMERASE II TRANSCRIPTION SUBUNIT 12"/>
    <property type="match status" value="1"/>
</dbReference>
<evidence type="ECO:0008006" key="4">
    <source>
        <dbReference type="Google" id="ProtNLM"/>
    </source>
</evidence>
<dbReference type="dictyBase" id="DDB_G0291854"/>
<dbReference type="Gene3D" id="2.60.40.790">
    <property type="match status" value="1"/>
</dbReference>
<dbReference type="InParanoid" id="Q54E44"/>
<name>Q54E44_DICDI</name>
<dbReference type="GO" id="GO:0004402">
    <property type="term" value="F:histone acetyltransferase activity"/>
    <property type="evidence" value="ECO:0000318"/>
    <property type="project" value="GO_Central"/>
</dbReference>
<dbReference type="EMBL" id="AAFI02000185">
    <property type="protein sequence ID" value="EAL61548.1"/>
    <property type="molecule type" value="Genomic_DNA"/>
</dbReference>
<dbReference type="STRING" id="44689.Q54E44"/>
<evidence type="ECO:0000313" key="3">
    <source>
        <dbReference type="Proteomes" id="UP000002195"/>
    </source>
</evidence>
<evidence type="ECO:0000313" key="2">
    <source>
        <dbReference type="EMBL" id="EAL61548.1"/>
    </source>
</evidence>
<feature type="compositionally biased region" description="Low complexity" evidence="1">
    <location>
        <begin position="163"/>
        <end position="190"/>
    </location>
</feature>
<dbReference type="KEGG" id="ddi:DDB_G0291854"/>
<reference evidence="2 3" key="1">
    <citation type="journal article" date="2005" name="Nature">
        <title>The genome of the social amoeba Dictyostelium discoideum.</title>
        <authorList>
            <consortium name="The Dictyostelium discoideum Sequencing Consortium"/>
            <person name="Eichinger L."/>
            <person name="Pachebat J.A."/>
            <person name="Glockner G."/>
            <person name="Rajandream M.A."/>
            <person name="Sucgang R."/>
            <person name="Berriman M."/>
            <person name="Song J."/>
            <person name="Olsen R."/>
            <person name="Szafranski K."/>
            <person name="Xu Q."/>
            <person name="Tunggal B."/>
            <person name="Kummerfeld S."/>
            <person name="Madera M."/>
            <person name="Konfortov B.A."/>
            <person name="Rivero F."/>
            <person name="Bankier A.T."/>
            <person name="Lehmann R."/>
            <person name="Hamlin N."/>
            <person name="Davies R."/>
            <person name="Gaudet P."/>
            <person name="Fey P."/>
            <person name="Pilcher K."/>
            <person name="Chen G."/>
            <person name="Saunders D."/>
            <person name="Sodergren E."/>
            <person name="Davis P."/>
            <person name="Kerhornou A."/>
            <person name="Nie X."/>
            <person name="Hall N."/>
            <person name="Anjard C."/>
            <person name="Hemphill L."/>
            <person name="Bason N."/>
            <person name="Farbrother P."/>
            <person name="Desany B."/>
            <person name="Just E."/>
            <person name="Morio T."/>
            <person name="Rost R."/>
            <person name="Churcher C."/>
            <person name="Cooper J."/>
            <person name="Haydock S."/>
            <person name="van Driessche N."/>
            <person name="Cronin A."/>
            <person name="Goodhead I."/>
            <person name="Muzny D."/>
            <person name="Mourier T."/>
            <person name="Pain A."/>
            <person name="Lu M."/>
            <person name="Harper D."/>
            <person name="Lindsay R."/>
            <person name="Hauser H."/>
            <person name="James K."/>
            <person name="Quiles M."/>
            <person name="Madan Babu M."/>
            <person name="Saito T."/>
            <person name="Buchrieser C."/>
            <person name="Wardroper A."/>
            <person name="Felder M."/>
            <person name="Thangavelu M."/>
            <person name="Johnson D."/>
            <person name="Knights A."/>
            <person name="Loulseged H."/>
            <person name="Mungall K."/>
            <person name="Oliver K."/>
            <person name="Price C."/>
            <person name="Quail M.A."/>
            <person name="Urushihara H."/>
            <person name="Hernandez J."/>
            <person name="Rabbinowitsch E."/>
            <person name="Steffen D."/>
            <person name="Sanders M."/>
            <person name="Ma J."/>
            <person name="Kohara Y."/>
            <person name="Sharp S."/>
            <person name="Simmonds M."/>
            <person name="Spiegler S."/>
            <person name="Tivey A."/>
            <person name="Sugano S."/>
            <person name="White B."/>
            <person name="Walker D."/>
            <person name="Woodward J."/>
            <person name="Winckler T."/>
            <person name="Tanaka Y."/>
            <person name="Shaulsky G."/>
            <person name="Schleicher M."/>
            <person name="Weinstock G."/>
            <person name="Rosenthal A."/>
            <person name="Cox E.C."/>
            <person name="Chisholm R.L."/>
            <person name="Gibbs R."/>
            <person name="Loomis W.F."/>
            <person name="Platzer M."/>
            <person name="Kay R.R."/>
            <person name="Williams J."/>
            <person name="Dear P.H."/>
            <person name="Noegel A.A."/>
            <person name="Barrell B."/>
            <person name="Kuspa A."/>
        </authorList>
    </citation>
    <scope>NUCLEOTIDE SEQUENCE [LARGE SCALE GENOMIC DNA]</scope>
    <source>
        <strain evidence="2 3">AX4</strain>
    </source>
</reference>
<dbReference type="PANTHER" id="PTHR46007:SF12">
    <property type="entry name" value="C2H2-TYPE DOMAIN-CONTAINING PROTEIN-RELATED"/>
    <property type="match status" value="1"/>
</dbReference>